<evidence type="ECO:0000313" key="2">
    <source>
        <dbReference type="Proteomes" id="UP000579153"/>
    </source>
</evidence>
<comment type="caution">
    <text evidence="1">The sequence shown here is derived from an EMBL/GenBank/DDBJ whole genome shotgun (WGS) entry which is preliminary data.</text>
</comment>
<organism evidence="1 2">
    <name type="scientific">Nonomuraea jabiensis</name>
    <dbReference type="NCBI Taxonomy" id="882448"/>
    <lineage>
        <taxon>Bacteria</taxon>
        <taxon>Bacillati</taxon>
        <taxon>Actinomycetota</taxon>
        <taxon>Actinomycetes</taxon>
        <taxon>Streptosporangiales</taxon>
        <taxon>Streptosporangiaceae</taxon>
        <taxon>Nonomuraea</taxon>
    </lineage>
</organism>
<reference evidence="1 2" key="1">
    <citation type="submission" date="2020-08" db="EMBL/GenBank/DDBJ databases">
        <title>Sequencing the genomes of 1000 actinobacteria strains.</title>
        <authorList>
            <person name="Klenk H.-P."/>
        </authorList>
    </citation>
    <scope>NUCLEOTIDE SEQUENCE [LARGE SCALE GENOMIC DNA]</scope>
    <source>
        <strain evidence="1 2">DSM 45507</strain>
    </source>
</reference>
<name>A0A7W9GI70_9ACTN</name>
<dbReference type="EMBL" id="JACHMB010000001">
    <property type="protein sequence ID" value="MBB5784260.1"/>
    <property type="molecule type" value="Genomic_DNA"/>
</dbReference>
<evidence type="ECO:0000313" key="1">
    <source>
        <dbReference type="EMBL" id="MBB5784260.1"/>
    </source>
</evidence>
<proteinExistence type="predicted"/>
<dbReference type="Proteomes" id="UP000579153">
    <property type="component" value="Unassembled WGS sequence"/>
</dbReference>
<accession>A0A7W9GI70</accession>
<dbReference type="RefSeq" id="WP_221520041.1">
    <property type="nucleotide sequence ID" value="NZ_JACHMB010000001.1"/>
</dbReference>
<gene>
    <name evidence="1" type="ORF">HD596_011016</name>
</gene>
<keyword evidence="2" id="KW-1185">Reference proteome</keyword>
<protein>
    <submittedName>
        <fullName evidence="1">Uncharacterized protein</fullName>
    </submittedName>
</protein>
<dbReference type="AlphaFoldDB" id="A0A7W9GI70"/>
<sequence length="54" mass="5949">MLRTPDAWRIERLVQHVGWADGNRGAVAEAVARTRAKRGMGQPVRGGCYGVKRS</sequence>